<keyword evidence="2" id="KW-0805">Transcription regulation</keyword>
<dbReference type="Pfam" id="PF03466">
    <property type="entry name" value="LysR_substrate"/>
    <property type="match status" value="1"/>
</dbReference>
<proteinExistence type="inferred from homology"/>
<dbReference type="Gene3D" id="1.10.10.10">
    <property type="entry name" value="Winged helix-like DNA-binding domain superfamily/Winged helix DNA-binding domain"/>
    <property type="match status" value="1"/>
</dbReference>
<gene>
    <name evidence="6" type="ORF">SAMN05216175_102308</name>
</gene>
<dbReference type="GO" id="GO:0003677">
    <property type="term" value="F:DNA binding"/>
    <property type="evidence" value="ECO:0007669"/>
    <property type="project" value="UniProtKB-KW"/>
</dbReference>
<comment type="similarity">
    <text evidence="1">Belongs to the LysR transcriptional regulatory family.</text>
</comment>
<dbReference type="AlphaFoldDB" id="A0A1I2N774"/>
<evidence type="ECO:0000313" key="6">
    <source>
        <dbReference type="EMBL" id="SFF98940.1"/>
    </source>
</evidence>
<keyword evidence="3 6" id="KW-0238">DNA-binding</keyword>
<dbReference type="InterPro" id="IPR036388">
    <property type="entry name" value="WH-like_DNA-bd_sf"/>
</dbReference>
<dbReference type="SUPFAM" id="SSF46785">
    <property type="entry name" value="Winged helix' DNA-binding domain"/>
    <property type="match status" value="1"/>
</dbReference>
<evidence type="ECO:0000256" key="1">
    <source>
        <dbReference type="ARBA" id="ARBA00009437"/>
    </source>
</evidence>
<dbReference type="InterPro" id="IPR000847">
    <property type="entry name" value="LysR_HTH_N"/>
</dbReference>
<dbReference type="PANTHER" id="PTHR30118">
    <property type="entry name" value="HTH-TYPE TRANSCRIPTIONAL REGULATOR LEUO-RELATED"/>
    <property type="match status" value="1"/>
</dbReference>
<evidence type="ECO:0000256" key="4">
    <source>
        <dbReference type="ARBA" id="ARBA00023163"/>
    </source>
</evidence>
<keyword evidence="4" id="KW-0804">Transcription</keyword>
<dbReference type="PANTHER" id="PTHR30118:SF15">
    <property type="entry name" value="TRANSCRIPTIONAL REGULATORY PROTEIN"/>
    <property type="match status" value="1"/>
</dbReference>
<evidence type="ECO:0000256" key="3">
    <source>
        <dbReference type="ARBA" id="ARBA00023125"/>
    </source>
</evidence>
<dbReference type="PRINTS" id="PR00039">
    <property type="entry name" value="HTHLYSR"/>
</dbReference>
<dbReference type="InterPro" id="IPR036390">
    <property type="entry name" value="WH_DNA-bd_sf"/>
</dbReference>
<evidence type="ECO:0000259" key="5">
    <source>
        <dbReference type="PROSITE" id="PS50931"/>
    </source>
</evidence>
<organism evidence="6 7">
    <name type="scientific">Neptunomonas qingdaonensis</name>
    <dbReference type="NCBI Taxonomy" id="1045558"/>
    <lineage>
        <taxon>Bacteria</taxon>
        <taxon>Pseudomonadati</taxon>
        <taxon>Pseudomonadota</taxon>
        <taxon>Gammaproteobacteria</taxon>
        <taxon>Oceanospirillales</taxon>
        <taxon>Oceanospirillaceae</taxon>
        <taxon>Neptunomonas</taxon>
    </lineage>
</organism>
<dbReference type="GO" id="GO:0003700">
    <property type="term" value="F:DNA-binding transcription factor activity"/>
    <property type="evidence" value="ECO:0007669"/>
    <property type="project" value="InterPro"/>
</dbReference>
<dbReference type="Proteomes" id="UP000198623">
    <property type="component" value="Unassembled WGS sequence"/>
</dbReference>
<dbReference type="InterPro" id="IPR005119">
    <property type="entry name" value="LysR_subst-bd"/>
</dbReference>
<dbReference type="CDD" id="cd08417">
    <property type="entry name" value="PBP2_Nitroaromatics_like"/>
    <property type="match status" value="1"/>
</dbReference>
<evidence type="ECO:0000313" key="7">
    <source>
        <dbReference type="Proteomes" id="UP000198623"/>
    </source>
</evidence>
<dbReference type="Pfam" id="PF00126">
    <property type="entry name" value="HTH_1"/>
    <property type="match status" value="1"/>
</dbReference>
<reference evidence="7" key="1">
    <citation type="submission" date="2016-10" db="EMBL/GenBank/DDBJ databases">
        <authorList>
            <person name="Varghese N."/>
            <person name="Submissions S."/>
        </authorList>
    </citation>
    <scope>NUCLEOTIDE SEQUENCE [LARGE SCALE GENOMIC DNA]</scope>
    <source>
        <strain evidence="7">CGMCC 1.10971</strain>
    </source>
</reference>
<name>A0A1I2N774_9GAMM</name>
<keyword evidence="7" id="KW-1185">Reference proteome</keyword>
<dbReference type="EMBL" id="FOOU01000002">
    <property type="protein sequence ID" value="SFF98940.1"/>
    <property type="molecule type" value="Genomic_DNA"/>
</dbReference>
<dbReference type="Gene3D" id="3.40.190.10">
    <property type="entry name" value="Periplasmic binding protein-like II"/>
    <property type="match status" value="2"/>
</dbReference>
<dbReference type="OrthoDB" id="8839911at2"/>
<dbReference type="InterPro" id="IPR050389">
    <property type="entry name" value="LysR-type_TF"/>
</dbReference>
<dbReference type="STRING" id="1045558.SAMN05216175_102308"/>
<dbReference type="PROSITE" id="PS50931">
    <property type="entry name" value="HTH_LYSR"/>
    <property type="match status" value="1"/>
</dbReference>
<protein>
    <submittedName>
        <fullName evidence="6">DNA-binding transcriptional regulator, LysR family</fullName>
    </submittedName>
</protein>
<dbReference type="SUPFAM" id="SSF53850">
    <property type="entry name" value="Periplasmic binding protein-like II"/>
    <property type="match status" value="1"/>
</dbReference>
<evidence type="ECO:0000256" key="2">
    <source>
        <dbReference type="ARBA" id="ARBA00023015"/>
    </source>
</evidence>
<dbReference type="InterPro" id="IPR037402">
    <property type="entry name" value="YidZ_PBP2"/>
</dbReference>
<sequence length="310" mass="34558">MKSLRQFDLNLLIIFEALISECHVSRAAEKVFLSQSAMSHALNRLRQYLNDPLLVRTENGLQPTPRALEMLPEIRKALQLIELTLKPTELFKASSSQRTFSIASTDYFESVVFPDLVSHLQTIAPHVRLQIEMISEDASSSKLENRQVDLVVGMDASKKIPAHLIAEHWITEQLVCLAGVANTEVGKSLSIQEYINLPHAVFSDLTGDHSSSIDNWLSTQQLSRQSIVRTVNYMAAARIVAQTSAIITLPSHMANLFSQMLAVRVVTPPEGMPGVEMTTIHHPLFDNDPGLVWLKEQISLLGRQRSSSLT</sequence>
<accession>A0A1I2N774</accession>
<dbReference type="RefSeq" id="WP_090724958.1">
    <property type="nucleotide sequence ID" value="NZ_FOOU01000002.1"/>
</dbReference>
<feature type="domain" description="HTH lysR-type" evidence="5">
    <location>
        <begin position="7"/>
        <end position="64"/>
    </location>
</feature>